<gene>
    <name evidence="2" type="ORF">GRI94_08370</name>
</gene>
<dbReference type="Pfam" id="PF02104">
    <property type="entry name" value="SURF1"/>
    <property type="match status" value="1"/>
</dbReference>
<dbReference type="Proteomes" id="UP000446786">
    <property type="component" value="Unassembled WGS sequence"/>
</dbReference>
<evidence type="ECO:0000256" key="1">
    <source>
        <dbReference type="RuleBase" id="RU363076"/>
    </source>
</evidence>
<dbReference type="OrthoDB" id="6079986at2"/>
<feature type="transmembrane region" description="Helical" evidence="1">
    <location>
        <begin position="51"/>
        <end position="72"/>
    </location>
</feature>
<accession>A0A845ATJ8</accession>
<dbReference type="EMBL" id="WTYE01000001">
    <property type="protein sequence ID" value="MXP31836.1"/>
    <property type="molecule type" value="Genomic_DNA"/>
</dbReference>
<feature type="transmembrane region" description="Helical" evidence="1">
    <location>
        <begin position="205"/>
        <end position="225"/>
    </location>
</feature>
<dbReference type="GO" id="GO:0005886">
    <property type="term" value="C:plasma membrane"/>
    <property type="evidence" value="ECO:0007669"/>
    <property type="project" value="UniProtKB-SubCell"/>
</dbReference>
<comment type="subcellular location">
    <subcellularLocation>
        <location evidence="1">Cell membrane</location>
        <topology evidence="1">Multi-pass membrane protein</topology>
    </subcellularLocation>
</comment>
<keyword evidence="1" id="KW-1133">Transmembrane helix</keyword>
<protein>
    <recommendedName>
        <fullName evidence="1">SURF1-like protein</fullName>
    </recommendedName>
</protein>
<sequence>MVGSCSAVAADQHCIDIGWLAHGQGGIAGIRKSQQGPRSGEQRSVTKNIPIIPTIIVVASVLTMIGLGIWQLGRADEKEALIASYSLAKDNTEAVAWPRTEEALEQSLFRRSELICDRVIDRRQTAGTSNKGTKGWAQIARCALDGGGEAEIALGWSRAPEGPQWAGGEVAGLIGPGPKLIADPPRAGLTPLAKPDPKDLPNNHLAYAGQWFFFALTALVIYFLALRKKRQDG</sequence>
<keyword evidence="1" id="KW-1003">Cell membrane</keyword>
<keyword evidence="3" id="KW-1185">Reference proteome</keyword>
<dbReference type="AlphaFoldDB" id="A0A845ATJ8"/>
<reference evidence="2 3" key="1">
    <citation type="submission" date="2019-12" db="EMBL/GenBank/DDBJ databases">
        <title>Genomic-based taxomic classification of the family Erythrobacteraceae.</title>
        <authorList>
            <person name="Xu L."/>
        </authorList>
    </citation>
    <scope>NUCLEOTIDE SEQUENCE [LARGE SCALE GENOMIC DNA]</scope>
    <source>
        <strain evidence="2 3">JCM 16677</strain>
    </source>
</reference>
<keyword evidence="1" id="KW-0472">Membrane</keyword>
<dbReference type="InterPro" id="IPR002994">
    <property type="entry name" value="Surf1/Shy1"/>
</dbReference>
<proteinExistence type="inferred from homology"/>
<comment type="similarity">
    <text evidence="1">Belongs to the SURF1 family.</text>
</comment>
<comment type="caution">
    <text evidence="2">The sequence shown here is derived from an EMBL/GenBank/DDBJ whole genome shotgun (WGS) entry which is preliminary data.</text>
</comment>
<evidence type="ECO:0000313" key="2">
    <source>
        <dbReference type="EMBL" id="MXP31836.1"/>
    </source>
</evidence>
<keyword evidence="1" id="KW-0812">Transmembrane</keyword>
<name>A0A845ATJ8_9SPHN</name>
<evidence type="ECO:0000313" key="3">
    <source>
        <dbReference type="Proteomes" id="UP000446786"/>
    </source>
</evidence>
<organism evidence="2 3">
    <name type="scientific">Parerythrobacter jejuensis</name>
    <dbReference type="NCBI Taxonomy" id="795812"/>
    <lineage>
        <taxon>Bacteria</taxon>
        <taxon>Pseudomonadati</taxon>
        <taxon>Pseudomonadota</taxon>
        <taxon>Alphaproteobacteria</taxon>
        <taxon>Sphingomonadales</taxon>
        <taxon>Erythrobacteraceae</taxon>
        <taxon>Parerythrobacter</taxon>
    </lineage>
</organism>